<keyword evidence="2" id="KW-0547">Nucleotide-binding</keyword>
<name>A0A101KPA7_RHILI</name>
<dbReference type="Gene3D" id="3.40.50.720">
    <property type="entry name" value="NAD(P)-binding Rossmann-like Domain"/>
    <property type="match status" value="1"/>
</dbReference>
<dbReference type="Pfam" id="PF13607">
    <property type="entry name" value="Succ_CoA_lig"/>
    <property type="match status" value="1"/>
</dbReference>
<dbReference type="PANTHER" id="PTHR42793">
    <property type="entry name" value="COA BINDING DOMAIN CONTAINING PROTEIN"/>
    <property type="match status" value="1"/>
</dbReference>
<dbReference type="InterPro" id="IPR016102">
    <property type="entry name" value="Succinyl-CoA_synth-like"/>
</dbReference>
<dbReference type="Pfam" id="PF13549">
    <property type="entry name" value="ATP-grasp_5"/>
    <property type="match status" value="1"/>
</dbReference>
<reference evidence="4 5" key="1">
    <citation type="submission" date="2015-12" db="EMBL/GenBank/DDBJ databases">
        <title>Draft genome sequence of Mesorhizobium sp. UFLA 01-765, a multitolerant efficient symbiont and plant-growth promoting strain isolated from Zn-mining soil using Leucaena leucocephala as a trap plant.</title>
        <authorList>
            <person name="Rangel W.M."/>
            <person name="Thijs S."/>
            <person name="Longatti S.M."/>
            <person name="Moreira F.M."/>
            <person name="Weyens N."/>
            <person name="Vangronsveld J."/>
            <person name="Van Hamme J.D."/>
            <person name="Bottos E.M."/>
            <person name="Rineau F."/>
        </authorList>
    </citation>
    <scope>NUCLEOTIDE SEQUENCE [LARGE SCALE GENOMIC DNA]</scope>
    <source>
        <strain evidence="4 5">UFLA 01-765</strain>
    </source>
</reference>
<organism evidence="4 5">
    <name type="scientific">Rhizobium loti</name>
    <name type="common">Mesorhizobium loti</name>
    <dbReference type="NCBI Taxonomy" id="381"/>
    <lineage>
        <taxon>Bacteria</taxon>
        <taxon>Pseudomonadati</taxon>
        <taxon>Pseudomonadota</taxon>
        <taxon>Alphaproteobacteria</taxon>
        <taxon>Hyphomicrobiales</taxon>
        <taxon>Phyllobacteriaceae</taxon>
        <taxon>Mesorhizobium</taxon>
    </lineage>
</organism>
<dbReference type="AlphaFoldDB" id="A0A101KPA7"/>
<dbReference type="Gene3D" id="3.40.50.261">
    <property type="entry name" value="Succinyl-CoA synthetase domains"/>
    <property type="match status" value="2"/>
</dbReference>
<dbReference type="InterPro" id="IPR003781">
    <property type="entry name" value="CoA-bd"/>
</dbReference>
<dbReference type="Proteomes" id="UP000053176">
    <property type="component" value="Unassembled WGS sequence"/>
</dbReference>
<dbReference type="SUPFAM" id="SSF51735">
    <property type="entry name" value="NAD(P)-binding Rossmann-fold domains"/>
    <property type="match status" value="1"/>
</dbReference>
<dbReference type="Pfam" id="PF13380">
    <property type="entry name" value="CoA_binding_2"/>
    <property type="match status" value="1"/>
</dbReference>
<dbReference type="SUPFAM" id="SSF56059">
    <property type="entry name" value="Glutathione synthetase ATP-binding domain-like"/>
    <property type="match status" value="1"/>
</dbReference>
<dbReference type="PANTHER" id="PTHR42793:SF1">
    <property type="entry name" value="PEPTIDYL-LYSINE N-ACETYLTRANSFERASE PATZ"/>
    <property type="match status" value="1"/>
</dbReference>
<dbReference type="InterPro" id="IPR032875">
    <property type="entry name" value="Succ_CoA_lig_flav_dom"/>
</dbReference>
<evidence type="ECO:0000313" key="5">
    <source>
        <dbReference type="Proteomes" id="UP000053176"/>
    </source>
</evidence>
<dbReference type="EMBL" id="LPWA01000141">
    <property type="protein sequence ID" value="KUM24284.1"/>
    <property type="molecule type" value="Genomic_DNA"/>
</dbReference>
<dbReference type="GO" id="GO:0006099">
    <property type="term" value="P:tricarboxylic acid cycle"/>
    <property type="evidence" value="ECO:0007669"/>
    <property type="project" value="UniProtKB-KW"/>
</dbReference>
<dbReference type="GO" id="GO:0046872">
    <property type="term" value="F:metal ion binding"/>
    <property type="evidence" value="ECO:0007669"/>
    <property type="project" value="InterPro"/>
</dbReference>
<dbReference type="Gene3D" id="3.30.470.20">
    <property type="entry name" value="ATP-grasp fold, B domain"/>
    <property type="match status" value="1"/>
</dbReference>
<feature type="domain" description="ATP-grasp" evidence="3">
    <location>
        <begin position="495"/>
        <end position="693"/>
    </location>
</feature>
<evidence type="ECO:0000256" key="2">
    <source>
        <dbReference type="PROSITE-ProRule" id="PRU00409"/>
    </source>
</evidence>
<evidence type="ECO:0000313" key="4">
    <source>
        <dbReference type="EMBL" id="KUM24284.1"/>
    </source>
</evidence>
<protein>
    <submittedName>
        <fullName evidence="4">CoA-binding protein</fullName>
    </submittedName>
</protein>
<sequence length="702" mass="72418">MLDRSSKISSNRGVGRDLTPLFAPDSVAILGASSDATKWGNWISAQALRMSDSRKVHLINRNGETILGQPALKSLAELDGPVDLVVVTVPARGFEAAIEDSLAAGARAIIGVTAGFAELGMDGRAVQERIVRRVRSAGAVLLGPNCLGVLDTSTSLTLTSNPLPPGRIALISQSGNMALEMSGLLKARGHGFSRFVSLGNQADLNAADVIGACVDHPDTDLIALFCEDFVDGRSFVDAATAAAEAGKPVLLLAVGGSEASIRGAQSHTGSLTSGSLVVDAACRAAGIYRAASPRQLADAAATLLSFGPRAVHRVGVIADGGGSAGMASDVVESAGLSVPKFADDVSDTLRTILPPSAGVTNPVDLIGSGEEGVAAFVPVLEAVLASPEIDSALITGFFGGYEEYGEQLGRAEIEAATSMARIIRKYGKPVLMHTMRPNSNASKIMESAGVPLFLAVDDAATTLSLLDRTSARRRLPSLPTMSANPIESADYWHARELLRGAGLTFPESRLVQDAAEAKKAAAAIGYPVVLKAMGLLHKSDLGGVALGLSTDGELTQALSRMTDSLSPPSFSVEAMADLREGIEIIVGVQRDPRFGPVAMVGLGGIYTEVLADVAFALAPLDADSARNLLEGLRASALLRGVRGKPAVDLNAAGAAIAAITQVAVLQPEINELEVNPLLVTPKGAIALDARIVLRGSGNESDC</sequence>
<evidence type="ECO:0000259" key="3">
    <source>
        <dbReference type="PROSITE" id="PS50975"/>
    </source>
</evidence>
<dbReference type="OrthoDB" id="9807426at2"/>
<proteinExistence type="predicted"/>
<dbReference type="SMART" id="SM00881">
    <property type="entry name" value="CoA_binding"/>
    <property type="match status" value="1"/>
</dbReference>
<dbReference type="InterPro" id="IPR036291">
    <property type="entry name" value="NAD(P)-bd_dom_sf"/>
</dbReference>
<dbReference type="Pfam" id="PF19045">
    <property type="entry name" value="Ligase_CoA_2"/>
    <property type="match status" value="1"/>
</dbReference>
<comment type="caution">
    <text evidence="4">The sequence shown here is derived from an EMBL/GenBank/DDBJ whole genome shotgun (WGS) entry which is preliminary data.</text>
</comment>
<dbReference type="InterPro" id="IPR013815">
    <property type="entry name" value="ATP_grasp_subdomain_1"/>
</dbReference>
<keyword evidence="2" id="KW-0067">ATP-binding</keyword>
<dbReference type="PROSITE" id="PS50975">
    <property type="entry name" value="ATP_GRASP"/>
    <property type="match status" value="1"/>
</dbReference>
<evidence type="ECO:0000256" key="1">
    <source>
        <dbReference type="ARBA" id="ARBA00022532"/>
    </source>
</evidence>
<dbReference type="SUPFAM" id="SSF52210">
    <property type="entry name" value="Succinyl-CoA synthetase domains"/>
    <property type="match status" value="2"/>
</dbReference>
<dbReference type="GO" id="GO:0005524">
    <property type="term" value="F:ATP binding"/>
    <property type="evidence" value="ECO:0007669"/>
    <property type="project" value="UniProtKB-UniRule"/>
</dbReference>
<dbReference type="Gene3D" id="3.30.1490.20">
    <property type="entry name" value="ATP-grasp fold, A domain"/>
    <property type="match status" value="1"/>
</dbReference>
<dbReference type="InterPro" id="IPR011761">
    <property type="entry name" value="ATP-grasp"/>
</dbReference>
<gene>
    <name evidence="4" type="ORF">AU467_31210</name>
</gene>
<keyword evidence="1" id="KW-0816">Tricarboxylic acid cycle</keyword>
<accession>A0A101KPA7</accession>
<dbReference type="InterPro" id="IPR043938">
    <property type="entry name" value="Ligase_CoA_dom"/>
</dbReference>
<dbReference type="GO" id="GO:0043758">
    <property type="term" value="F:acetate-CoA ligase (ADP-forming) activity"/>
    <property type="evidence" value="ECO:0007669"/>
    <property type="project" value="InterPro"/>
</dbReference>